<keyword evidence="6 9" id="KW-1133">Transmembrane helix</keyword>
<dbReference type="Pfam" id="PF01699">
    <property type="entry name" value="Na_Ca_ex"/>
    <property type="match status" value="1"/>
</dbReference>
<accession>A0ABD0YE66</accession>
<keyword evidence="3" id="KW-0050">Antiport</keyword>
<dbReference type="GO" id="GO:0006816">
    <property type="term" value="P:calcium ion transport"/>
    <property type="evidence" value="ECO:0007669"/>
    <property type="project" value="UniProtKB-KW"/>
</dbReference>
<dbReference type="PRINTS" id="PR01259">
    <property type="entry name" value="NACAEXCHNGR"/>
</dbReference>
<evidence type="ECO:0000256" key="6">
    <source>
        <dbReference type="ARBA" id="ARBA00022989"/>
    </source>
</evidence>
<dbReference type="InterPro" id="IPR004836">
    <property type="entry name" value="Na_Ca_Ex"/>
</dbReference>
<evidence type="ECO:0000256" key="8">
    <source>
        <dbReference type="ARBA" id="ARBA00023136"/>
    </source>
</evidence>
<dbReference type="PANTHER" id="PTHR11878">
    <property type="entry name" value="SODIUM/CALCIUM EXCHANGER"/>
    <property type="match status" value="1"/>
</dbReference>
<keyword evidence="8 9" id="KW-0472">Membrane</keyword>
<dbReference type="InterPro" id="IPR044880">
    <property type="entry name" value="NCX_ion-bd_dom_sf"/>
</dbReference>
<evidence type="ECO:0000256" key="1">
    <source>
        <dbReference type="ARBA" id="ARBA00004127"/>
    </source>
</evidence>
<protein>
    <recommendedName>
        <fullName evidence="10">Sodium/calcium exchanger membrane region domain-containing protein</fullName>
    </recommendedName>
</protein>
<reference evidence="11 12" key="1">
    <citation type="submission" date="2024-07" db="EMBL/GenBank/DDBJ databases">
        <title>Chromosome-level genome assembly of the water stick insect Ranatra chinensis (Heteroptera: Nepidae).</title>
        <authorList>
            <person name="Liu X."/>
        </authorList>
    </citation>
    <scope>NUCLEOTIDE SEQUENCE [LARGE SCALE GENOMIC DNA]</scope>
    <source>
        <strain evidence="11">Cailab_2021Rc</strain>
        <tissue evidence="11">Muscle</tissue>
    </source>
</reference>
<evidence type="ECO:0000256" key="7">
    <source>
        <dbReference type="ARBA" id="ARBA00023065"/>
    </source>
</evidence>
<feature type="transmembrane region" description="Helical" evidence="9">
    <location>
        <begin position="197"/>
        <end position="219"/>
    </location>
</feature>
<keyword evidence="4" id="KW-0109">Calcium transport</keyword>
<evidence type="ECO:0000256" key="9">
    <source>
        <dbReference type="SAM" id="Phobius"/>
    </source>
</evidence>
<evidence type="ECO:0000256" key="2">
    <source>
        <dbReference type="ARBA" id="ARBA00022448"/>
    </source>
</evidence>
<evidence type="ECO:0000256" key="5">
    <source>
        <dbReference type="ARBA" id="ARBA00022692"/>
    </source>
</evidence>
<keyword evidence="5 9" id="KW-0812">Transmembrane</keyword>
<evidence type="ECO:0000313" key="11">
    <source>
        <dbReference type="EMBL" id="KAL1129580.1"/>
    </source>
</evidence>
<sequence length="222" mass="23856">MLVETRGNTSIVVGTSSWREQFIAAVRVKPVPDADDDEEVTCCDYVMHFLSLFWKLLFACVPPTEILHGWLCFWVSILWIGLLTAIIGDVASAFGCTVGIADQVTAISVVALGTSLPDTFASKVSAIQDSTADNSVGNVTGSNAVNVFLGIGIACLAFSVTLFCTEAVIAIVIIVARRCKPIGGELGGPVCIKYMTSLLFVSLWLFYVTMSTLEVYHVIEGF</sequence>
<evidence type="ECO:0000313" key="12">
    <source>
        <dbReference type="Proteomes" id="UP001558652"/>
    </source>
</evidence>
<keyword evidence="7" id="KW-0406">Ion transport</keyword>
<feature type="domain" description="Sodium/calcium exchanger membrane region" evidence="10">
    <location>
        <begin position="68"/>
        <end position="212"/>
    </location>
</feature>
<dbReference type="Proteomes" id="UP001558652">
    <property type="component" value="Unassembled WGS sequence"/>
</dbReference>
<organism evidence="11 12">
    <name type="scientific">Ranatra chinensis</name>
    <dbReference type="NCBI Taxonomy" id="642074"/>
    <lineage>
        <taxon>Eukaryota</taxon>
        <taxon>Metazoa</taxon>
        <taxon>Ecdysozoa</taxon>
        <taxon>Arthropoda</taxon>
        <taxon>Hexapoda</taxon>
        <taxon>Insecta</taxon>
        <taxon>Pterygota</taxon>
        <taxon>Neoptera</taxon>
        <taxon>Paraneoptera</taxon>
        <taxon>Hemiptera</taxon>
        <taxon>Heteroptera</taxon>
        <taxon>Panheteroptera</taxon>
        <taxon>Nepomorpha</taxon>
        <taxon>Nepidae</taxon>
        <taxon>Ranatrinae</taxon>
        <taxon>Ranatra</taxon>
    </lineage>
</organism>
<feature type="transmembrane region" description="Helical" evidence="9">
    <location>
        <begin position="66"/>
        <end position="87"/>
    </location>
</feature>
<evidence type="ECO:0000256" key="3">
    <source>
        <dbReference type="ARBA" id="ARBA00022449"/>
    </source>
</evidence>
<name>A0ABD0YE66_9HEMI</name>
<dbReference type="InterPro" id="IPR051171">
    <property type="entry name" value="CaCA"/>
</dbReference>
<keyword evidence="2" id="KW-0813">Transport</keyword>
<dbReference type="GO" id="GO:0015297">
    <property type="term" value="F:antiporter activity"/>
    <property type="evidence" value="ECO:0007669"/>
    <property type="project" value="UniProtKB-KW"/>
</dbReference>
<dbReference type="AlphaFoldDB" id="A0ABD0YE66"/>
<dbReference type="GO" id="GO:0012505">
    <property type="term" value="C:endomembrane system"/>
    <property type="evidence" value="ECO:0007669"/>
    <property type="project" value="UniProtKB-SubCell"/>
</dbReference>
<keyword evidence="4" id="KW-0106">Calcium</keyword>
<dbReference type="Gene3D" id="1.20.1420.30">
    <property type="entry name" value="NCX, central ion-binding region"/>
    <property type="match status" value="1"/>
</dbReference>
<dbReference type="EMBL" id="JBFDAA010000008">
    <property type="protein sequence ID" value="KAL1129580.1"/>
    <property type="molecule type" value="Genomic_DNA"/>
</dbReference>
<gene>
    <name evidence="11" type="ORF">AAG570_012525</name>
</gene>
<comment type="subcellular location">
    <subcellularLocation>
        <location evidence="1">Endomembrane system</location>
        <topology evidence="1">Multi-pass membrane protein</topology>
    </subcellularLocation>
</comment>
<dbReference type="PANTHER" id="PTHR11878:SF65">
    <property type="entry name" value="NA_CA-EXCHANGE PROTEIN, ISOFORM G"/>
    <property type="match status" value="1"/>
</dbReference>
<evidence type="ECO:0000256" key="4">
    <source>
        <dbReference type="ARBA" id="ARBA00022568"/>
    </source>
</evidence>
<dbReference type="InterPro" id="IPR004837">
    <property type="entry name" value="NaCa_Exmemb"/>
</dbReference>
<proteinExistence type="predicted"/>
<keyword evidence="12" id="KW-1185">Reference proteome</keyword>
<evidence type="ECO:0000259" key="10">
    <source>
        <dbReference type="Pfam" id="PF01699"/>
    </source>
</evidence>
<feature type="transmembrane region" description="Helical" evidence="9">
    <location>
        <begin position="147"/>
        <end position="176"/>
    </location>
</feature>
<comment type="caution">
    <text evidence="11">The sequence shown here is derived from an EMBL/GenBank/DDBJ whole genome shotgun (WGS) entry which is preliminary data.</text>
</comment>